<evidence type="ECO:0000313" key="1">
    <source>
        <dbReference type="EMBL" id="VEA09163.1"/>
    </source>
</evidence>
<dbReference type="InterPro" id="IPR017850">
    <property type="entry name" value="Alkaline_phosphatase_core_sf"/>
</dbReference>
<dbReference type="Proteomes" id="UP000276345">
    <property type="component" value="Chromosome"/>
</dbReference>
<dbReference type="Gene3D" id="3.30.1120.10">
    <property type="match status" value="1"/>
</dbReference>
<dbReference type="InterPro" id="IPR052701">
    <property type="entry name" value="GAG_Ulvan_Degrading_Sulfatases"/>
</dbReference>
<dbReference type="AlphaFoldDB" id="A0A3S4EXJ8"/>
<protein>
    <submittedName>
        <fullName evidence="1">Secreted sulfatase</fullName>
    </submittedName>
</protein>
<gene>
    <name evidence="1" type="ORF">NCTC7406_04394</name>
</gene>
<organism evidence="1 2">
    <name type="scientific">Salmonella enterica subsp. enterica serovar Sanjuan</name>
    <dbReference type="NCBI Taxonomy" id="1160765"/>
    <lineage>
        <taxon>Bacteria</taxon>
        <taxon>Pseudomonadati</taxon>
        <taxon>Pseudomonadota</taxon>
        <taxon>Gammaproteobacteria</taxon>
        <taxon>Enterobacterales</taxon>
        <taxon>Enterobacteriaceae</taxon>
        <taxon>Salmonella</taxon>
    </lineage>
</organism>
<name>A0A3S4EXJ8_SALET</name>
<accession>A0A3S4EXJ8</accession>
<evidence type="ECO:0000313" key="2">
    <source>
        <dbReference type="Proteomes" id="UP000276345"/>
    </source>
</evidence>
<dbReference type="EMBL" id="LR134142">
    <property type="protein sequence ID" value="VEA09163.1"/>
    <property type="molecule type" value="Genomic_DNA"/>
</dbReference>
<dbReference type="PANTHER" id="PTHR43751">
    <property type="entry name" value="SULFATASE"/>
    <property type="match status" value="1"/>
</dbReference>
<sequence length="140" mass="16459">MVTDTPVYGLDWLPTLANMMDFKLPTDRTYDGQSLVPLLKDKTLKRQKPLIFGIDMPFQDDPTDEWAIRDGDWKMIIDRQNKPKYLYNLKTDRFETLNQIGKQPQIEKQLYGKFLKYKKDIDNDSLMKARGDKPTPVTWG</sequence>
<reference evidence="1 2" key="1">
    <citation type="submission" date="2018-12" db="EMBL/GenBank/DDBJ databases">
        <authorList>
            <consortium name="Pathogen Informatics"/>
        </authorList>
    </citation>
    <scope>NUCLEOTIDE SEQUENCE [LARGE SCALE GENOMIC DNA]</scope>
    <source>
        <strain evidence="1 2">NCTC7406</strain>
    </source>
</reference>
<dbReference type="Gene3D" id="3.40.720.10">
    <property type="entry name" value="Alkaline Phosphatase, subunit A"/>
    <property type="match status" value="1"/>
</dbReference>
<dbReference type="PANTHER" id="PTHR43751:SF3">
    <property type="entry name" value="SULFATASE N-TERMINAL DOMAIN-CONTAINING PROTEIN"/>
    <property type="match status" value="1"/>
</dbReference>
<dbReference type="FunFam" id="3.30.1120.10:FF:000007">
    <property type="entry name" value="Secreted sulfatase"/>
    <property type="match status" value="1"/>
</dbReference>
<proteinExistence type="predicted"/>
<dbReference type="SUPFAM" id="SSF53649">
    <property type="entry name" value="Alkaline phosphatase-like"/>
    <property type="match status" value="1"/>
</dbReference>